<name>A0A3A8KGZ1_9BACT</name>
<dbReference type="OrthoDB" id="5504591at2"/>
<comment type="caution">
    <text evidence="1">The sequence shown here is derived from an EMBL/GenBank/DDBJ whole genome shotgun (WGS) entry which is preliminary data.</text>
</comment>
<protein>
    <submittedName>
        <fullName evidence="1">Uncharacterized protein</fullName>
    </submittedName>
</protein>
<proteinExistence type="predicted"/>
<keyword evidence="2" id="KW-1185">Reference proteome</keyword>
<evidence type="ECO:0000313" key="2">
    <source>
        <dbReference type="Proteomes" id="UP000268313"/>
    </source>
</evidence>
<accession>A0A3A8KGZ1</accession>
<dbReference type="RefSeq" id="WP_120604051.1">
    <property type="nucleotide sequence ID" value="NZ_RAWE01000066.1"/>
</dbReference>
<evidence type="ECO:0000313" key="1">
    <source>
        <dbReference type="EMBL" id="RKH01722.1"/>
    </source>
</evidence>
<gene>
    <name evidence="1" type="ORF">D7X32_19400</name>
</gene>
<organism evidence="1 2">
    <name type="scientific">Corallococcus carmarthensis</name>
    <dbReference type="NCBI Taxonomy" id="2316728"/>
    <lineage>
        <taxon>Bacteria</taxon>
        <taxon>Pseudomonadati</taxon>
        <taxon>Myxococcota</taxon>
        <taxon>Myxococcia</taxon>
        <taxon>Myxococcales</taxon>
        <taxon>Cystobacterineae</taxon>
        <taxon>Myxococcaceae</taxon>
        <taxon>Corallococcus</taxon>
    </lineage>
</organism>
<dbReference type="EMBL" id="RAWE01000066">
    <property type="protein sequence ID" value="RKH01722.1"/>
    <property type="molecule type" value="Genomic_DNA"/>
</dbReference>
<reference evidence="2" key="1">
    <citation type="submission" date="2018-09" db="EMBL/GenBank/DDBJ databases">
        <authorList>
            <person name="Livingstone P.G."/>
            <person name="Whitworth D.E."/>
        </authorList>
    </citation>
    <scope>NUCLEOTIDE SEQUENCE [LARGE SCALE GENOMIC DNA]</scope>
    <source>
        <strain evidence="2">CA043D</strain>
    </source>
</reference>
<dbReference type="Proteomes" id="UP000268313">
    <property type="component" value="Unassembled WGS sequence"/>
</dbReference>
<dbReference type="AlphaFoldDB" id="A0A3A8KGZ1"/>
<sequence length="230" mass="25608">MTSALLTEDSDIVRWLRAEREARGLTRIELSASLKHAGTLHDDTLIFTAPDGALTFGSLPETPRAQVQELMRRHHASAPGLGNIELSIVCDAHAPPRIRLTDEAQRQQDAKEQARAEAHFDSRHYGRALAQRVAELLDAGADLSVTVDPREGVSHALWRPGDGTYAEGLRYIQGDSQAKRTFASRDAFIRWLAEQSDDSLAKTEHPDDPRMWGLGTFNRAFFARKTGRRS</sequence>